<feature type="domain" description="FERM" evidence="1">
    <location>
        <begin position="1"/>
        <end position="177"/>
    </location>
</feature>
<dbReference type="Gene3D" id="1.20.80.10">
    <property type="match status" value="1"/>
</dbReference>
<dbReference type="STRING" id="333673.A0A3M0L133"/>
<dbReference type="PROSITE" id="PS00660">
    <property type="entry name" value="FERM_1"/>
    <property type="match status" value="1"/>
</dbReference>
<dbReference type="CDD" id="cd14473">
    <property type="entry name" value="FERM_B-lobe"/>
    <property type="match status" value="1"/>
</dbReference>
<proteinExistence type="predicted"/>
<dbReference type="InterPro" id="IPR014352">
    <property type="entry name" value="FERM/acyl-CoA-bd_prot_sf"/>
</dbReference>
<evidence type="ECO:0000259" key="1">
    <source>
        <dbReference type="PROSITE" id="PS50057"/>
    </source>
</evidence>
<reference evidence="2 3" key="1">
    <citation type="submission" date="2018-07" db="EMBL/GenBank/DDBJ databases">
        <title>A high quality draft genome assembly of the barn swallow (H. rustica rustica).</title>
        <authorList>
            <person name="Formenti G."/>
            <person name="Chiara M."/>
            <person name="Poveda L."/>
            <person name="Francoijs K.-J."/>
            <person name="Bonisoli-Alquati A."/>
            <person name="Canova L."/>
            <person name="Gianfranceschi L."/>
            <person name="Horner D.S."/>
            <person name="Saino N."/>
        </authorList>
    </citation>
    <scope>NUCLEOTIDE SEQUENCE [LARGE SCALE GENOMIC DNA]</scope>
    <source>
        <strain evidence="2">Chelidonia</strain>
        <tissue evidence="2">Blood</tissue>
    </source>
</reference>
<dbReference type="CDD" id="cd17102">
    <property type="entry name" value="FERM_F1_FRMD3"/>
    <property type="match status" value="1"/>
</dbReference>
<sequence length="177" mass="21426">MAKDLSVYLSYLRETKGQFLIDHICNYYSLLEKDYFGIRYVDPEKQRHWLEPNKSIFKQMKSHPPYTMCFRVKFYPHEPLKIKEELTRGRYSPPTLWETVLHELLQSELGDYDPDEHPENYINDFKIFPKQSQKLEKKIAEMHKNEFRSLWDSPGPEFFQELVSRCSAREDVHEFLQ</sequence>
<dbReference type="GO" id="GO:0031032">
    <property type="term" value="P:actomyosin structure organization"/>
    <property type="evidence" value="ECO:0007669"/>
    <property type="project" value="TreeGrafter"/>
</dbReference>
<dbReference type="InterPro" id="IPR019749">
    <property type="entry name" value="Band_41_domain"/>
</dbReference>
<dbReference type="GO" id="GO:0005856">
    <property type="term" value="C:cytoskeleton"/>
    <property type="evidence" value="ECO:0007669"/>
    <property type="project" value="TreeGrafter"/>
</dbReference>
<dbReference type="AlphaFoldDB" id="A0A3M0L133"/>
<gene>
    <name evidence="2" type="ORF">DUI87_03772</name>
</gene>
<dbReference type="PROSITE" id="PS50057">
    <property type="entry name" value="FERM_3"/>
    <property type="match status" value="1"/>
</dbReference>
<evidence type="ECO:0000313" key="3">
    <source>
        <dbReference type="Proteomes" id="UP000269221"/>
    </source>
</evidence>
<dbReference type="OrthoDB" id="6266673at2759"/>
<dbReference type="Proteomes" id="UP000269221">
    <property type="component" value="Unassembled WGS sequence"/>
</dbReference>
<dbReference type="InterPro" id="IPR035963">
    <property type="entry name" value="FERM_2"/>
</dbReference>
<dbReference type="InterPro" id="IPR029071">
    <property type="entry name" value="Ubiquitin-like_domsf"/>
</dbReference>
<dbReference type="InterPro" id="IPR018979">
    <property type="entry name" value="FERM_N"/>
</dbReference>
<keyword evidence="3" id="KW-1185">Reference proteome</keyword>
<accession>A0A3M0L133</accession>
<dbReference type="InterPro" id="IPR000299">
    <property type="entry name" value="FERM_domain"/>
</dbReference>
<dbReference type="SMART" id="SM00295">
    <property type="entry name" value="B41"/>
    <property type="match status" value="1"/>
</dbReference>
<dbReference type="InterPro" id="IPR019747">
    <property type="entry name" value="FERM_CS"/>
</dbReference>
<protein>
    <recommendedName>
        <fullName evidence="1">FERM domain-containing protein</fullName>
    </recommendedName>
</protein>
<evidence type="ECO:0000313" key="2">
    <source>
        <dbReference type="EMBL" id="RMC19168.1"/>
    </source>
</evidence>
<dbReference type="EMBL" id="QRBI01000095">
    <property type="protein sequence ID" value="RMC19168.1"/>
    <property type="molecule type" value="Genomic_DNA"/>
</dbReference>
<name>A0A3M0L133_HIRRU</name>
<organism evidence="2 3">
    <name type="scientific">Hirundo rustica rustica</name>
    <dbReference type="NCBI Taxonomy" id="333673"/>
    <lineage>
        <taxon>Eukaryota</taxon>
        <taxon>Metazoa</taxon>
        <taxon>Chordata</taxon>
        <taxon>Craniata</taxon>
        <taxon>Vertebrata</taxon>
        <taxon>Euteleostomi</taxon>
        <taxon>Archelosauria</taxon>
        <taxon>Archosauria</taxon>
        <taxon>Dinosauria</taxon>
        <taxon>Saurischia</taxon>
        <taxon>Theropoda</taxon>
        <taxon>Coelurosauria</taxon>
        <taxon>Aves</taxon>
        <taxon>Neognathae</taxon>
        <taxon>Neoaves</taxon>
        <taxon>Telluraves</taxon>
        <taxon>Australaves</taxon>
        <taxon>Passeriformes</taxon>
        <taxon>Sylvioidea</taxon>
        <taxon>Hirundinidae</taxon>
        <taxon>Hirundo</taxon>
    </lineage>
</organism>
<dbReference type="PANTHER" id="PTHR23280:SF8">
    <property type="entry name" value="FERM DOMAIN-CONTAINING PROTEIN 3"/>
    <property type="match status" value="1"/>
</dbReference>
<dbReference type="SUPFAM" id="SSF47031">
    <property type="entry name" value="Second domain of FERM"/>
    <property type="match status" value="1"/>
</dbReference>
<dbReference type="InterPro" id="IPR019748">
    <property type="entry name" value="FERM_central"/>
</dbReference>
<dbReference type="Gene3D" id="3.10.20.90">
    <property type="entry name" value="Phosphatidylinositol 3-kinase Catalytic Subunit, Chain A, domain 1"/>
    <property type="match status" value="1"/>
</dbReference>
<dbReference type="Pfam" id="PF09379">
    <property type="entry name" value="FERM_N"/>
    <property type="match status" value="1"/>
</dbReference>
<comment type="caution">
    <text evidence="2">The sequence shown here is derived from an EMBL/GenBank/DDBJ whole genome shotgun (WGS) entry which is preliminary data.</text>
</comment>
<dbReference type="PANTHER" id="PTHR23280">
    <property type="entry name" value="4.1 G PROTEIN"/>
    <property type="match status" value="1"/>
</dbReference>
<dbReference type="SUPFAM" id="SSF54236">
    <property type="entry name" value="Ubiquitin-like"/>
    <property type="match status" value="1"/>
</dbReference>